<dbReference type="Pfam" id="PF12898">
    <property type="entry name" value="Stc1"/>
    <property type="match status" value="1"/>
</dbReference>
<reference evidence="2" key="1">
    <citation type="submission" date="2021-01" db="EMBL/GenBank/DDBJ databases">
        <authorList>
            <person name="Corre E."/>
            <person name="Pelletier E."/>
            <person name="Niang G."/>
            <person name="Scheremetjew M."/>
            <person name="Finn R."/>
            <person name="Kale V."/>
            <person name="Holt S."/>
            <person name="Cochrane G."/>
            <person name="Meng A."/>
            <person name="Brown T."/>
            <person name="Cohen L."/>
        </authorList>
    </citation>
    <scope>NUCLEOTIDE SEQUENCE</scope>
    <source>
        <strain evidence="2">CCMP1374</strain>
    </source>
</reference>
<gene>
    <name evidence="2" type="ORF">PANT1444_LOCUS13886</name>
</gene>
<sequence length="196" mass="20062">MSTPVVTEKWAGDLVCSVCRRKRLTAVEFSKKAVEKHRKEPDAPMKCKTCVEAAAQEERDVAATKTAAGGAAVPAGDGPSEGHECSSCKNALPATAFSRSNLSKGPGKQRCSECVAEAEKAHVTAGDAALREKLAAAKTAAAKAEASGSVVEKLAAHSKVAAIEAQMVTGLKPVVLGRGGRGRGGRHGGRFGRGAA</sequence>
<evidence type="ECO:0000259" key="1">
    <source>
        <dbReference type="Pfam" id="PF12898"/>
    </source>
</evidence>
<name>A0A7S0EW07_9EUKA</name>
<dbReference type="EMBL" id="HBEP01024495">
    <property type="protein sequence ID" value="CAD8496347.1"/>
    <property type="molecule type" value="Transcribed_RNA"/>
</dbReference>
<dbReference type="InterPro" id="IPR024630">
    <property type="entry name" value="Stc1"/>
</dbReference>
<dbReference type="AlphaFoldDB" id="A0A7S0EW07"/>
<evidence type="ECO:0000313" key="2">
    <source>
        <dbReference type="EMBL" id="CAD8496347.1"/>
    </source>
</evidence>
<protein>
    <recommendedName>
        <fullName evidence="1">Stc1 domain-containing protein</fullName>
    </recommendedName>
</protein>
<feature type="domain" description="Stc1" evidence="1">
    <location>
        <begin position="16"/>
        <end position="115"/>
    </location>
</feature>
<accession>A0A7S0EW07</accession>
<proteinExistence type="predicted"/>
<organism evidence="2">
    <name type="scientific">Phaeocystis antarctica</name>
    <dbReference type="NCBI Taxonomy" id="33657"/>
    <lineage>
        <taxon>Eukaryota</taxon>
        <taxon>Haptista</taxon>
        <taxon>Haptophyta</taxon>
        <taxon>Prymnesiophyceae</taxon>
        <taxon>Phaeocystales</taxon>
        <taxon>Phaeocystaceae</taxon>
        <taxon>Phaeocystis</taxon>
    </lineage>
</organism>